<dbReference type="Proteomes" id="UP000697107">
    <property type="component" value="Unassembled WGS sequence"/>
</dbReference>
<accession>A0A8T1LHD9</accession>
<dbReference type="AlphaFoldDB" id="A0A8T1LHD9"/>
<dbReference type="EMBL" id="RCML01000025">
    <property type="protein sequence ID" value="KAG2997528.1"/>
    <property type="molecule type" value="Genomic_DNA"/>
</dbReference>
<reference evidence="1" key="1">
    <citation type="submission" date="2018-10" db="EMBL/GenBank/DDBJ databases">
        <title>Effector identification in a new, highly contiguous assembly of the strawberry crown rot pathogen Phytophthora cactorum.</title>
        <authorList>
            <person name="Armitage A.D."/>
            <person name="Nellist C.F."/>
            <person name="Bates H."/>
            <person name="Vickerstaff R.J."/>
            <person name="Harrison R.J."/>
        </authorList>
    </citation>
    <scope>NUCLEOTIDE SEQUENCE</scope>
    <source>
        <strain evidence="1">P415</strain>
    </source>
</reference>
<sequence length="107" mass="12105">MQPRCLNCCTTSVVRSGSGGNTPRQHLCLRSPRGYAVSDATWNSPLKARFKARWVDHLREQLLTRDTASKFKIKPSTRPTKLHLELFRALDDFAGPMSGEITPKKQH</sequence>
<evidence type="ECO:0000313" key="2">
    <source>
        <dbReference type="Proteomes" id="UP000697107"/>
    </source>
</evidence>
<comment type="caution">
    <text evidence="1">The sequence shown here is derived from an EMBL/GenBank/DDBJ whole genome shotgun (WGS) entry which is preliminary data.</text>
</comment>
<gene>
    <name evidence="1" type="ORF">PC118_g1876</name>
</gene>
<proteinExistence type="predicted"/>
<organism evidence="1 2">
    <name type="scientific">Phytophthora cactorum</name>
    <dbReference type="NCBI Taxonomy" id="29920"/>
    <lineage>
        <taxon>Eukaryota</taxon>
        <taxon>Sar</taxon>
        <taxon>Stramenopiles</taxon>
        <taxon>Oomycota</taxon>
        <taxon>Peronosporomycetes</taxon>
        <taxon>Peronosporales</taxon>
        <taxon>Peronosporaceae</taxon>
        <taxon>Phytophthora</taxon>
    </lineage>
</organism>
<protein>
    <submittedName>
        <fullName evidence="1">Uncharacterized protein</fullName>
    </submittedName>
</protein>
<name>A0A8T1LHD9_9STRA</name>
<evidence type="ECO:0000313" key="1">
    <source>
        <dbReference type="EMBL" id="KAG2997528.1"/>
    </source>
</evidence>